<dbReference type="EMBL" id="MHLY01000007">
    <property type="protein sequence ID" value="OGZ18811.1"/>
    <property type="molecule type" value="Genomic_DNA"/>
</dbReference>
<name>A0A1G2E0K0_9BACT</name>
<evidence type="ECO:0000313" key="1">
    <source>
        <dbReference type="EMBL" id="OGZ18811.1"/>
    </source>
</evidence>
<comment type="caution">
    <text evidence="1">The sequence shown here is derived from an EMBL/GenBank/DDBJ whole genome shotgun (WGS) entry which is preliminary data.</text>
</comment>
<reference evidence="1 2" key="1">
    <citation type="journal article" date="2016" name="Nat. Commun.">
        <title>Thousands of microbial genomes shed light on interconnected biogeochemical processes in an aquifer system.</title>
        <authorList>
            <person name="Anantharaman K."/>
            <person name="Brown C.T."/>
            <person name="Hug L.A."/>
            <person name="Sharon I."/>
            <person name="Castelle C.J."/>
            <person name="Probst A.J."/>
            <person name="Thomas B.C."/>
            <person name="Singh A."/>
            <person name="Wilkins M.J."/>
            <person name="Karaoz U."/>
            <person name="Brodie E.L."/>
            <person name="Williams K.H."/>
            <person name="Hubbard S.S."/>
            <person name="Banfield J.F."/>
        </authorList>
    </citation>
    <scope>NUCLEOTIDE SEQUENCE [LARGE SCALE GENOMIC DNA]</scope>
</reference>
<dbReference type="STRING" id="1801663.A2175_00850"/>
<organism evidence="1 2">
    <name type="scientific">Candidatus Nealsonbacteria bacterium RBG_13_42_11</name>
    <dbReference type="NCBI Taxonomy" id="1801663"/>
    <lineage>
        <taxon>Bacteria</taxon>
        <taxon>Candidatus Nealsoniibacteriota</taxon>
    </lineage>
</organism>
<gene>
    <name evidence="1" type="ORF">A2175_00850</name>
</gene>
<dbReference type="PROSITE" id="PS51257">
    <property type="entry name" value="PROKAR_LIPOPROTEIN"/>
    <property type="match status" value="1"/>
</dbReference>
<evidence type="ECO:0000313" key="2">
    <source>
        <dbReference type="Proteomes" id="UP000176755"/>
    </source>
</evidence>
<accession>A0A1G2E0K0</accession>
<sequence>MKRLLVPGLMMVVFLGCIGIGGCAQETQEPVLPTENPVIVLEPGSWGIRVITEGFAIDSYDGSAEVGLPAGYHLPQRIVVYMIENPRHMYTLIIGPTALPVSRTITLPLTEEIHVELEEGVTQLLFE</sequence>
<dbReference type="AlphaFoldDB" id="A0A1G2E0K0"/>
<dbReference type="Proteomes" id="UP000176755">
    <property type="component" value="Unassembled WGS sequence"/>
</dbReference>
<proteinExistence type="predicted"/>
<protein>
    <submittedName>
        <fullName evidence="1">Uncharacterized protein</fullName>
    </submittedName>
</protein>